<proteinExistence type="predicted"/>
<accession>A0ABP9R438</accession>
<dbReference type="InterPro" id="IPR050832">
    <property type="entry name" value="Bact_Acetyltransf"/>
</dbReference>
<name>A0ABP9R438_9RHOO</name>
<feature type="domain" description="N-acetyltransferase" evidence="3">
    <location>
        <begin position="5"/>
        <end position="150"/>
    </location>
</feature>
<dbReference type="Proteomes" id="UP001500547">
    <property type="component" value="Unassembled WGS sequence"/>
</dbReference>
<dbReference type="EMBL" id="BAABLD010000017">
    <property type="protein sequence ID" value="GAA5171268.1"/>
    <property type="molecule type" value="Genomic_DNA"/>
</dbReference>
<gene>
    <name evidence="4" type="ORF">GCM10025770_35660</name>
</gene>
<dbReference type="InterPro" id="IPR016181">
    <property type="entry name" value="Acyl_CoA_acyltransferase"/>
</dbReference>
<sequence length="150" mass="16319">MSVSAVMRRAVGSDLAGLLDLYRHLHADDPVVAPAVAEAQWAAILANPLLHYFVIEEAGMLVSTCTLSVIPNLTRGLRPYGLVENVVTHPDWRGRGLATQLLHAARDAAWAAGCYKLMLMTSRKAPATLAFYERAGFIAGDKMAFVMRPE</sequence>
<dbReference type="PANTHER" id="PTHR43877">
    <property type="entry name" value="AMINOALKYLPHOSPHONATE N-ACETYLTRANSFERASE-RELATED-RELATED"/>
    <property type="match status" value="1"/>
</dbReference>
<evidence type="ECO:0000313" key="4">
    <source>
        <dbReference type="EMBL" id="GAA5171268.1"/>
    </source>
</evidence>
<keyword evidence="5" id="KW-1185">Reference proteome</keyword>
<dbReference type="RefSeq" id="WP_345534469.1">
    <property type="nucleotide sequence ID" value="NZ_BAABLD010000017.1"/>
</dbReference>
<dbReference type="CDD" id="cd04301">
    <property type="entry name" value="NAT_SF"/>
    <property type="match status" value="1"/>
</dbReference>
<organism evidence="4 5">
    <name type="scientific">Viridibacterium curvum</name>
    <dbReference type="NCBI Taxonomy" id="1101404"/>
    <lineage>
        <taxon>Bacteria</taxon>
        <taxon>Pseudomonadati</taxon>
        <taxon>Pseudomonadota</taxon>
        <taxon>Betaproteobacteria</taxon>
        <taxon>Rhodocyclales</taxon>
        <taxon>Rhodocyclaceae</taxon>
        <taxon>Viridibacterium</taxon>
    </lineage>
</organism>
<keyword evidence="1" id="KW-0808">Transferase</keyword>
<evidence type="ECO:0000259" key="3">
    <source>
        <dbReference type="PROSITE" id="PS51186"/>
    </source>
</evidence>
<keyword evidence="2" id="KW-0012">Acyltransferase</keyword>
<evidence type="ECO:0000256" key="2">
    <source>
        <dbReference type="ARBA" id="ARBA00023315"/>
    </source>
</evidence>
<dbReference type="SUPFAM" id="SSF55729">
    <property type="entry name" value="Acyl-CoA N-acyltransferases (Nat)"/>
    <property type="match status" value="1"/>
</dbReference>
<protein>
    <submittedName>
        <fullName evidence="4">GNAT family N-acetyltransferase</fullName>
    </submittedName>
</protein>
<comment type="caution">
    <text evidence="4">The sequence shown here is derived from an EMBL/GenBank/DDBJ whole genome shotgun (WGS) entry which is preliminary data.</text>
</comment>
<dbReference type="InterPro" id="IPR000182">
    <property type="entry name" value="GNAT_dom"/>
</dbReference>
<evidence type="ECO:0000313" key="5">
    <source>
        <dbReference type="Proteomes" id="UP001500547"/>
    </source>
</evidence>
<evidence type="ECO:0000256" key="1">
    <source>
        <dbReference type="ARBA" id="ARBA00022679"/>
    </source>
</evidence>
<dbReference type="Pfam" id="PF00583">
    <property type="entry name" value="Acetyltransf_1"/>
    <property type="match status" value="1"/>
</dbReference>
<reference evidence="5" key="1">
    <citation type="journal article" date="2019" name="Int. J. Syst. Evol. Microbiol.">
        <title>The Global Catalogue of Microorganisms (GCM) 10K type strain sequencing project: providing services to taxonomists for standard genome sequencing and annotation.</title>
        <authorList>
            <consortium name="The Broad Institute Genomics Platform"/>
            <consortium name="The Broad Institute Genome Sequencing Center for Infectious Disease"/>
            <person name="Wu L."/>
            <person name="Ma J."/>
        </authorList>
    </citation>
    <scope>NUCLEOTIDE SEQUENCE [LARGE SCALE GENOMIC DNA]</scope>
    <source>
        <strain evidence="5">JCM 18715</strain>
    </source>
</reference>
<dbReference type="Gene3D" id="3.40.630.30">
    <property type="match status" value="1"/>
</dbReference>
<dbReference type="PROSITE" id="PS51186">
    <property type="entry name" value="GNAT"/>
    <property type="match status" value="1"/>
</dbReference>